<sequence length="252" mass="26315">MSENIIITREGRVVTLTIARVEKKNALTQEMYGAMADALEAYAESDADRALVITGAGDMFTAGNDLKDFAKGDRETGVPPVWRFLHAIRDCPKPVIAAVNGPGIGIGLTMLLHCDLVYAGESATLGVPFVKLGLVPEAGSSLLLPAAVGMAVANDMLLAGRTLSAGEAERFGLVARVFPDAELMGAVREIARGVAASAPVAMKLSKGLIRQGREAVADSMAAESKLFAAQLQGPEFAESVAAMGEKRAPDYG</sequence>
<comment type="subcellular location">
    <subcellularLocation>
        <location evidence="1">Peroxisome</location>
    </subcellularLocation>
</comment>
<evidence type="ECO:0000313" key="5">
    <source>
        <dbReference type="Proteomes" id="UP000325291"/>
    </source>
</evidence>
<name>A0A5A9ZBZ3_9RHOB</name>
<dbReference type="Proteomes" id="UP000325291">
    <property type="component" value="Unassembled WGS sequence"/>
</dbReference>
<dbReference type="Pfam" id="PF00378">
    <property type="entry name" value="ECH_1"/>
    <property type="match status" value="1"/>
</dbReference>
<organism evidence="4 5">
    <name type="scientific">Aquicoccus porphyridii</name>
    <dbReference type="NCBI Taxonomy" id="1852029"/>
    <lineage>
        <taxon>Bacteria</taxon>
        <taxon>Pseudomonadati</taxon>
        <taxon>Pseudomonadota</taxon>
        <taxon>Alphaproteobacteria</taxon>
        <taxon>Rhodobacterales</taxon>
        <taxon>Paracoccaceae</taxon>
        <taxon>Aquicoccus</taxon>
    </lineage>
</organism>
<dbReference type="InterPro" id="IPR001753">
    <property type="entry name" value="Enoyl-CoA_hydra/iso"/>
</dbReference>
<keyword evidence="5" id="KW-1185">Reference proteome</keyword>
<protein>
    <submittedName>
        <fullName evidence="4">Enoyl-CoA hydratase</fullName>
    </submittedName>
</protein>
<dbReference type="PANTHER" id="PTHR43684:SF1">
    <property type="entry name" value="ENOYL-COA DELTA ISOMERASE 2"/>
    <property type="match status" value="1"/>
</dbReference>
<keyword evidence="2" id="KW-0576">Peroxisome</keyword>
<reference evidence="4 5" key="1">
    <citation type="submission" date="2019-07" db="EMBL/GenBank/DDBJ databases">
        <title>Aquicoccus porphyridii gen. nov., sp. nov., isolated from a small marine red alga, Porphyridium marinum.</title>
        <authorList>
            <person name="Liu L."/>
        </authorList>
    </citation>
    <scope>NUCLEOTIDE SEQUENCE [LARGE SCALE GENOMIC DNA]</scope>
    <source>
        <strain evidence="4 5">L1 8-17</strain>
    </source>
</reference>
<keyword evidence="3" id="KW-0413">Isomerase</keyword>
<dbReference type="GO" id="GO:0004165">
    <property type="term" value="F:delta(3)-delta(2)-enoyl-CoA isomerase activity"/>
    <property type="evidence" value="ECO:0007669"/>
    <property type="project" value="UniProtKB-ARBA"/>
</dbReference>
<accession>A0A5A9ZBZ3</accession>
<dbReference type="InterPro" id="IPR029045">
    <property type="entry name" value="ClpP/crotonase-like_dom_sf"/>
</dbReference>
<dbReference type="InterPro" id="IPR051053">
    <property type="entry name" value="ECH/Chromodomain_protein"/>
</dbReference>
<proteinExistence type="predicted"/>
<evidence type="ECO:0000256" key="3">
    <source>
        <dbReference type="ARBA" id="ARBA00023235"/>
    </source>
</evidence>
<evidence type="ECO:0000256" key="2">
    <source>
        <dbReference type="ARBA" id="ARBA00023140"/>
    </source>
</evidence>
<dbReference type="RefSeq" id="WP_111366723.1">
    <property type="nucleotide sequence ID" value="NZ_VINQ01000008.1"/>
</dbReference>
<evidence type="ECO:0000313" key="4">
    <source>
        <dbReference type="EMBL" id="KAA0914717.1"/>
    </source>
</evidence>
<dbReference type="CDD" id="cd06558">
    <property type="entry name" value="crotonase-like"/>
    <property type="match status" value="1"/>
</dbReference>
<dbReference type="PANTHER" id="PTHR43684">
    <property type="match status" value="1"/>
</dbReference>
<dbReference type="SUPFAM" id="SSF52096">
    <property type="entry name" value="ClpP/crotonase"/>
    <property type="match status" value="1"/>
</dbReference>
<dbReference type="EMBL" id="VINQ01000008">
    <property type="protein sequence ID" value="KAA0914717.1"/>
    <property type="molecule type" value="Genomic_DNA"/>
</dbReference>
<dbReference type="Gene3D" id="3.90.226.10">
    <property type="entry name" value="2-enoyl-CoA Hydratase, Chain A, domain 1"/>
    <property type="match status" value="1"/>
</dbReference>
<gene>
    <name evidence="4" type="ORF">FLO80_11990</name>
</gene>
<comment type="caution">
    <text evidence="4">The sequence shown here is derived from an EMBL/GenBank/DDBJ whole genome shotgun (WGS) entry which is preliminary data.</text>
</comment>
<dbReference type="AlphaFoldDB" id="A0A5A9ZBZ3"/>
<evidence type="ECO:0000256" key="1">
    <source>
        <dbReference type="ARBA" id="ARBA00004275"/>
    </source>
</evidence>